<evidence type="ECO:0000256" key="9">
    <source>
        <dbReference type="ARBA" id="ARBA00022989"/>
    </source>
</evidence>
<dbReference type="EC" id="2.-.-.-" evidence="12"/>
<dbReference type="AlphaFoldDB" id="T1JMX3"/>
<feature type="transmembrane region" description="Helical" evidence="12">
    <location>
        <begin position="706"/>
        <end position="730"/>
    </location>
</feature>
<feature type="transmembrane region" description="Helical" evidence="12">
    <location>
        <begin position="597"/>
        <end position="617"/>
    </location>
</feature>
<keyword evidence="5 12" id="KW-0337">GPI-anchor biosynthesis</keyword>
<dbReference type="EMBL" id="JH431796">
    <property type="status" value="NOT_ANNOTATED_CDS"/>
    <property type="molecule type" value="Genomic_DNA"/>
</dbReference>
<feature type="transmembrane region" description="Helical" evidence="12">
    <location>
        <begin position="380"/>
        <end position="401"/>
    </location>
</feature>
<evidence type="ECO:0000259" key="13">
    <source>
        <dbReference type="Pfam" id="PF04987"/>
    </source>
</evidence>
<dbReference type="PANTHER" id="PTHR12250">
    <property type="entry name" value="PHOSPHATIDYLINOSITOL GLYCAN, CLASS N"/>
    <property type="match status" value="1"/>
</dbReference>
<dbReference type="SUPFAM" id="SSF53649">
    <property type="entry name" value="Alkaline phosphatase-like"/>
    <property type="match status" value="1"/>
</dbReference>
<reference evidence="15" key="1">
    <citation type="submission" date="2011-05" db="EMBL/GenBank/DDBJ databases">
        <authorList>
            <person name="Richards S.R."/>
            <person name="Qu J."/>
            <person name="Jiang H."/>
            <person name="Jhangiani S.N."/>
            <person name="Agravi P."/>
            <person name="Goodspeed R."/>
            <person name="Gross S."/>
            <person name="Mandapat C."/>
            <person name="Jackson L."/>
            <person name="Mathew T."/>
            <person name="Pu L."/>
            <person name="Thornton R."/>
            <person name="Saada N."/>
            <person name="Wilczek-Boney K.B."/>
            <person name="Lee S."/>
            <person name="Kovar C."/>
            <person name="Wu Y."/>
            <person name="Scherer S.E."/>
            <person name="Worley K.C."/>
            <person name="Muzny D.M."/>
            <person name="Gibbs R."/>
        </authorList>
    </citation>
    <scope>NUCLEOTIDE SEQUENCE</scope>
    <source>
        <strain evidence="15">Brora</strain>
    </source>
</reference>
<feature type="transmembrane region" description="Helical" evidence="12">
    <location>
        <begin position="506"/>
        <end position="524"/>
    </location>
</feature>
<keyword evidence="10 12" id="KW-0472">Membrane</keyword>
<dbReference type="OMA" id="QSYFHRE"/>
<dbReference type="PANTHER" id="PTHR12250:SF0">
    <property type="entry name" value="GPI ETHANOLAMINE PHOSPHATE TRANSFERASE 1"/>
    <property type="match status" value="1"/>
</dbReference>
<dbReference type="InterPro" id="IPR017852">
    <property type="entry name" value="GPI_EtnP_transferase_1_C"/>
</dbReference>
<evidence type="ECO:0000313" key="15">
    <source>
        <dbReference type="Proteomes" id="UP000014500"/>
    </source>
</evidence>
<dbReference type="Gene3D" id="3.40.720.10">
    <property type="entry name" value="Alkaline Phosphatase, subunit A"/>
    <property type="match status" value="1"/>
</dbReference>
<feature type="transmembrane region" description="Helical" evidence="12">
    <location>
        <begin position="531"/>
        <end position="551"/>
    </location>
</feature>
<feature type="transmembrane region" description="Helical" evidence="12">
    <location>
        <begin position="557"/>
        <end position="576"/>
    </location>
</feature>
<evidence type="ECO:0000256" key="3">
    <source>
        <dbReference type="ARBA" id="ARBA00008400"/>
    </source>
</evidence>
<keyword evidence="7 12" id="KW-0812">Transmembrane</keyword>
<evidence type="ECO:0000256" key="1">
    <source>
        <dbReference type="ARBA" id="ARBA00004477"/>
    </source>
</evidence>
<dbReference type="InterPro" id="IPR007070">
    <property type="entry name" value="GPI_EtnP_transferase_1"/>
</dbReference>
<evidence type="ECO:0000313" key="14">
    <source>
        <dbReference type="EnsemblMetazoa" id="SMAR015203-PA"/>
    </source>
</evidence>
<comment type="subcellular location">
    <subcellularLocation>
        <location evidence="1 12">Endoplasmic reticulum membrane</location>
        <topology evidence="1 12">Multi-pass membrane protein</topology>
    </subcellularLocation>
</comment>
<dbReference type="Pfam" id="PF04987">
    <property type="entry name" value="PigN"/>
    <property type="match status" value="1"/>
</dbReference>
<feature type="transmembrane region" description="Helical" evidence="12">
    <location>
        <begin position="678"/>
        <end position="694"/>
    </location>
</feature>
<accession>T1JMX3</accession>
<evidence type="ECO:0000256" key="4">
    <source>
        <dbReference type="ARBA" id="ARBA00020831"/>
    </source>
</evidence>
<dbReference type="GO" id="GO:0006506">
    <property type="term" value="P:GPI anchor biosynthetic process"/>
    <property type="evidence" value="ECO:0007669"/>
    <property type="project" value="UniProtKB-UniPathway"/>
</dbReference>
<dbReference type="eggNOG" id="KOG2124">
    <property type="taxonomic scope" value="Eukaryota"/>
</dbReference>
<dbReference type="HOGENOM" id="CLU_007676_0_0_1"/>
<protein>
    <recommendedName>
        <fullName evidence="4 12">GPI ethanolamine phosphate transferase 1</fullName>
        <ecNumber evidence="12">2.-.-.-</ecNumber>
    </recommendedName>
</protein>
<dbReference type="UniPathway" id="UPA00196"/>
<keyword evidence="6 12" id="KW-0808">Transferase</keyword>
<feature type="transmembrane region" description="Helical" evidence="12">
    <location>
        <begin position="12"/>
        <end position="33"/>
    </location>
</feature>
<dbReference type="STRING" id="126957.T1JMX3"/>
<dbReference type="Proteomes" id="UP000014500">
    <property type="component" value="Unassembled WGS sequence"/>
</dbReference>
<dbReference type="EnsemblMetazoa" id="SMAR015203-RA">
    <property type="protein sequence ID" value="SMAR015203-PA"/>
    <property type="gene ID" value="SMAR015203"/>
</dbReference>
<evidence type="ECO:0000256" key="2">
    <source>
        <dbReference type="ARBA" id="ARBA00004687"/>
    </source>
</evidence>
<comment type="function">
    <text evidence="12">Ethanolamine phosphate transferase involved in glycosylphosphatidylinositol-anchor biosynthesis. Transfers ethanolamine phosphate to the first alpha-1,4-linked mannose of the glycosylphosphatidylinositol precursor of GPI-anchor.</text>
</comment>
<evidence type="ECO:0000256" key="10">
    <source>
        <dbReference type="ARBA" id="ARBA00023136"/>
    </source>
</evidence>
<reference evidence="14" key="2">
    <citation type="submission" date="2015-02" db="UniProtKB">
        <authorList>
            <consortium name="EnsemblMetazoa"/>
        </authorList>
    </citation>
    <scope>IDENTIFICATION</scope>
</reference>
<evidence type="ECO:0000256" key="12">
    <source>
        <dbReference type="RuleBase" id="RU367138"/>
    </source>
</evidence>
<feature type="domain" description="GPI ethanolamine phosphate transferase 1 C-terminal" evidence="13">
    <location>
        <begin position="369"/>
        <end position="765"/>
    </location>
</feature>
<feature type="transmembrane region" description="Helical" evidence="12">
    <location>
        <begin position="742"/>
        <end position="763"/>
    </location>
</feature>
<evidence type="ECO:0000256" key="8">
    <source>
        <dbReference type="ARBA" id="ARBA00022824"/>
    </source>
</evidence>
<keyword evidence="15" id="KW-1185">Reference proteome</keyword>
<comment type="similarity">
    <text evidence="3 12">Belongs to the PIGG/PIGN/PIGO family. PIGN subfamily.</text>
</comment>
<keyword evidence="9 12" id="KW-1133">Transmembrane helix</keyword>
<evidence type="ECO:0000256" key="6">
    <source>
        <dbReference type="ARBA" id="ARBA00022679"/>
    </source>
</evidence>
<comment type="pathway">
    <text evidence="2 12">Glycolipid biosynthesis; glycosylphosphatidylinositol-anchor biosynthesis.</text>
</comment>
<feature type="transmembrane region" description="Helical" evidence="12">
    <location>
        <begin position="837"/>
        <end position="857"/>
    </location>
</feature>
<feature type="transmembrane region" description="Helical" evidence="12">
    <location>
        <begin position="422"/>
        <end position="439"/>
    </location>
</feature>
<feature type="transmembrane region" description="Helical" evidence="12">
    <location>
        <begin position="807"/>
        <end position="825"/>
    </location>
</feature>
<keyword evidence="8 12" id="KW-0256">Endoplasmic reticulum</keyword>
<organism evidence="14 15">
    <name type="scientific">Strigamia maritima</name>
    <name type="common">European centipede</name>
    <name type="synonym">Geophilus maritimus</name>
    <dbReference type="NCBI Taxonomy" id="126957"/>
    <lineage>
        <taxon>Eukaryota</taxon>
        <taxon>Metazoa</taxon>
        <taxon>Ecdysozoa</taxon>
        <taxon>Arthropoda</taxon>
        <taxon>Myriapoda</taxon>
        <taxon>Chilopoda</taxon>
        <taxon>Pleurostigmophora</taxon>
        <taxon>Geophilomorpha</taxon>
        <taxon>Linotaeniidae</taxon>
        <taxon>Strigamia</taxon>
    </lineage>
</organism>
<name>T1JMX3_STRMM</name>
<sequence length="878" mass="100837">MSHIWQCLKLYGYSILAIVVHLIFSISIFDIYFKSTVIHGMTPHYNPLPAPAKRLVLFVVDGLRADSFYNLLDNKENDVFLKSIVMTGGIAGLSHCQVPTESRTGHVALIAGMNEDVSAVFTGWKQNPVDFDSVFNESRYTWSWGSPDILPIFSKNAERSHVFTDSYDADELDFASTNPSFADTWVFQKVETFLETSKTNSTLSEMLFEDKIVLFLHLVATDTLGSHGAGSWEETEVPIVAWGAGIRGSDFLTKYEIQQVDTAPLMAALIGVACPMNSVGVLPLEFFNVSDEFNANSLLTNAMQLISLSDANYELKKRTALTFTFREFGSLTSSHKLELLYRIKNLISSREYNEAIKIINDLINKCLDSIHYYETYDRTILNITISMGFISWMIYLISFILERYTLLWNMSLYPIKIPQNTHFLIPYVIMTALILYLLKARQVSVQYYAYFLIPITLLTAIYRRLNVFKIAIKLMKEQSLQKSLFFKSIATIFVLEVLVASFFHRSILTCGLLGISFWSWFSPLRLNNKKMCILWTVSVLCVSFFPLLPIVGKITNYYLVFFSSWLSLFCIIYFAMRPELKSYFSLSQISDIPKKPELMLLLLQIISLSLSIMIKYWTINSIDQNQGLLLSNQILAWMILISSLFLPLFSTTKLIFRLFHIYVSIFPVYIMMSTSYEVIFLLLFCCLCLTWILCEHKMSRSANMKIQNINILISSSDSLLTFFIFTAFFGTGNIASLSSFDAVSLFCFITVFHPFPMAFLLIVKVSLDGDFTIHCGGMQFLFHNYCLSDSSLEFVFISFVYVRFYEFGVYLTLRILLFIHMFLMVEDVGSWLDIGSSISRYMLMINVTIFLMLLYFLSRALMTKTIHLNYLAKIRKTY</sequence>
<dbReference type="InterPro" id="IPR037671">
    <property type="entry name" value="PIGN_N"/>
</dbReference>
<proteinExistence type="inferred from homology"/>
<dbReference type="InterPro" id="IPR017850">
    <property type="entry name" value="Alkaline_phosphatase_core_sf"/>
</dbReference>
<keyword evidence="11" id="KW-0325">Glycoprotein</keyword>
<feature type="transmembrane region" description="Helical" evidence="12">
    <location>
        <begin position="629"/>
        <end position="649"/>
    </location>
</feature>
<feature type="transmembrane region" description="Helical" evidence="12">
    <location>
        <begin position="445"/>
        <end position="463"/>
    </location>
</feature>
<dbReference type="GO" id="GO:0005789">
    <property type="term" value="C:endoplasmic reticulum membrane"/>
    <property type="evidence" value="ECO:0007669"/>
    <property type="project" value="UniProtKB-SubCell"/>
</dbReference>
<dbReference type="PhylomeDB" id="T1JMX3"/>
<evidence type="ECO:0000256" key="5">
    <source>
        <dbReference type="ARBA" id="ARBA00022502"/>
    </source>
</evidence>
<evidence type="ECO:0000256" key="7">
    <source>
        <dbReference type="ARBA" id="ARBA00022692"/>
    </source>
</evidence>
<dbReference type="GO" id="GO:0051377">
    <property type="term" value="F:mannose-ethanolamine phosphotransferase activity"/>
    <property type="evidence" value="ECO:0007669"/>
    <property type="project" value="UniProtKB-UniRule"/>
</dbReference>
<evidence type="ECO:0000256" key="11">
    <source>
        <dbReference type="ARBA" id="ARBA00023180"/>
    </source>
</evidence>
<dbReference type="CDD" id="cd16020">
    <property type="entry name" value="GPI_EPT_1"/>
    <property type="match status" value="1"/>
</dbReference>